<reference evidence="4 5" key="1">
    <citation type="submission" date="2019-02" db="EMBL/GenBank/DDBJ databases">
        <title>Genomic Encyclopedia of Type Strains, Phase IV (KMG-IV): sequencing the most valuable type-strain genomes for metagenomic binning, comparative biology and taxonomic classification.</title>
        <authorList>
            <person name="Goeker M."/>
        </authorList>
    </citation>
    <scope>NUCLEOTIDE SEQUENCE [LARGE SCALE GENOMIC DNA]</scope>
    <source>
        <strain evidence="4 5">DSM 105135</strain>
    </source>
</reference>
<dbReference type="AlphaFoldDB" id="A0A4Q7YPE6"/>
<evidence type="ECO:0000259" key="3">
    <source>
        <dbReference type="SMART" id="SM00912"/>
    </source>
</evidence>
<keyword evidence="2" id="KW-0812">Transmembrane</keyword>
<keyword evidence="5" id="KW-1185">Reference proteome</keyword>
<sequence length="1207" mass="120392">MTITKHAGIKSQTPQSRFYAVVVAGLLIPAFPLSALAAGIAAVSGSGTTVNTQNGVPVVAIATPSAGGLSHNRYTDFNVGAQGAVLNNALTAGTSQLAGQVGANVNLQGRNASVILNEVVSANPSQLLGQQEVFGQRAELVLANPNGISCNGCGFINVSQATLAVATPTVEGGILKSLQTSKVDATLQVDGVVSATGTDMLRLIAPSARIGGNVKGGQQVSMVLGNNTVDAASGQVTAGTALVNTDRRYDSTLFGAMQAGRISLLSTAAGVGVNLDAAQLNATDIDLTADQLTVRGKVSDSTAKDYHSHSNWWNWGRAGREYLDIDETDKRQSMARSQLNACGTLSVNANDSLNINAADLNGTDVTLAGKNVNLNTQATTDSYRYYYRDAINWWSYQKTESRDTTTQHGARINASGQLNLDAVQNASLTGAQLVSTQGNIRFNVGNDLLLNAAVNRDLRSYYENEANNTIINNSTTTNNYDNRSLLASRVDANKNLALGAGQDLTLNAARLKSGSDSLLSASGALKVDAQSYQTSQAASAVYSNTGGLFGGSDTGSGDSKTLYQGSDLQAGGKAYLTADGDVRVRGSRVKAATGVYAYSRTGGIGIDVATGQTLAQTSGSTQTVFGITTSSGSTQTQQQIITGSDLHSEADIQLISATDTAIIGSLLKAAGDIGITAAGGLTIANSTGQATTATTGSVTSGYTTGATTDTQAQGSVGIQTVTTTDTTVTGEVTGSSLQSGGSTTLSAEQTVAITGSSVESGGTTSVSGADVTIAAAANTSTTQSTTTTSSGGLTGIASTGSVGVGVEAGGSTTTATSSTSTAVTSTVEADSITVSTSGNLTLEGTQLNATGDVNLSAGTLTADVAQTQTASQSSTTAGNGTLGVSVNTSATVTVGATVAVTTTDSSQSQTTQQGAGISGDNVTVTVAGDTSLTGTQIQSQGDTQLSSGGTTLIVAATNTQSSASSTEGGSGSVSVSGQPGISPLLQPTFTVTDVSVGGSYQTGQSSSLDTQAVNSTITSGGDLQISTGGDLVATGTVSVTGDASLSAGGDLVLATTADTTYTRSETEAASATVGVSLNGGDLQSLSADLGLQATSYDQRSTTVSGGTVSAGGTLNFSGGGDTTLNATQVQAEALTLSTGGEMVLQDAQSTTTLNTSSTDAELNVIVPLQADIGLMAGAVTAIAGSGVSVELSQNGDSTPVTGTIVIQ</sequence>
<dbReference type="Pfam" id="PF05860">
    <property type="entry name" value="TPS"/>
    <property type="match status" value="1"/>
</dbReference>
<accession>A0A4Q7YPE6</accession>
<feature type="transmembrane region" description="Helical" evidence="2">
    <location>
        <begin position="18"/>
        <end position="43"/>
    </location>
</feature>
<dbReference type="InterPro" id="IPR011050">
    <property type="entry name" value="Pectin_lyase_fold/virulence"/>
</dbReference>
<dbReference type="NCBIfam" id="TIGR01901">
    <property type="entry name" value="adhes_NPXG"/>
    <property type="match status" value="1"/>
</dbReference>
<organism evidence="4 5">
    <name type="scientific">Fluviicoccus keumensis</name>
    <dbReference type="NCBI Taxonomy" id="1435465"/>
    <lineage>
        <taxon>Bacteria</taxon>
        <taxon>Pseudomonadati</taxon>
        <taxon>Pseudomonadota</taxon>
        <taxon>Gammaproteobacteria</taxon>
        <taxon>Moraxellales</taxon>
        <taxon>Moraxellaceae</taxon>
        <taxon>Fluviicoccus</taxon>
    </lineage>
</organism>
<dbReference type="Proteomes" id="UP000292423">
    <property type="component" value="Unassembled WGS sequence"/>
</dbReference>
<name>A0A4Q7YPE6_9GAMM</name>
<feature type="domain" description="Filamentous haemagglutinin FhaB/tRNA nuclease CdiA-like TPS" evidence="3">
    <location>
        <begin position="53"/>
        <end position="173"/>
    </location>
</feature>
<evidence type="ECO:0000313" key="5">
    <source>
        <dbReference type="Proteomes" id="UP000292423"/>
    </source>
</evidence>
<evidence type="ECO:0000256" key="1">
    <source>
        <dbReference type="SAM" id="MobiDB-lite"/>
    </source>
</evidence>
<dbReference type="GO" id="GO:0003824">
    <property type="term" value="F:catalytic activity"/>
    <property type="evidence" value="ECO:0007669"/>
    <property type="project" value="UniProtKB-ARBA"/>
</dbReference>
<dbReference type="InterPro" id="IPR012334">
    <property type="entry name" value="Pectin_lyas_fold"/>
</dbReference>
<dbReference type="InterPro" id="IPR025157">
    <property type="entry name" value="Hemagglutinin_rpt"/>
</dbReference>
<evidence type="ECO:0000256" key="2">
    <source>
        <dbReference type="SAM" id="Phobius"/>
    </source>
</evidence>
<proteinExistence type="predicted"/>
<evidence type="ECO:0000313" key="4">
    <source>
        <dbReference type="EMBL" id="RZU38599.1"/>
    </source>
</evidence>
<dbReference type="Gene3D" id="2.160.20.10">
    <property type="entry name" value="Single-stranded right-handed beta-helix, Pectin lyase-like"/>
    <property type="match status" value="1"/>
</dbReference>
<dbReference type="EMBL" id="SHKX01000013">
    <property type="protein sequence ID" value="RZU38599.1"/>
    <property type="molecule type" value="Genomic_DNA"/>
</dbReference>
<keyword evidence="2" id="KW-0472">Membrane</keyword>
<feature type="region of interest" description="Disordered" evidence="1">
    <location>
        <begin position="959"/>
        <end position="979"/>
    </location>
</feature>
<gene>
    <name evidence="4" type="ORF">EV700_2534</name>
</gene>
<comment type="caution">
    <text evidence="4">The sequence shown here is derived from an EMBL/GenBank/DDBJ whole genome shotgun (WGS) entry which is preliminary data.</text>
</comment>
<keyword evidence="2" id="KW-1133">Transmembrane helix</keyword>
<dbReference type="SUPFAM" id="SSF51126">
    <property type="entry name" value="Pectin lyase-like"/>
    <property type="match status" value="1"/>
</dbReference>
<protein>
    <submittedName>
        <fullName evidence="4">S-PFT family hemolysin</fullName>
    </submittedName>
</protein>
<dbReference type="Pfam" id="PF13332">
    <property type="entry name" value="Fil_haemagg_2"/>
    <property type="match status" value="6"/>
</dbReference>
<dbReference type="RefSeq" id="WP_165391466.1">
    <property type="nucleotide sequence ID" value="NZ_SHKX01000013.1"/>
</dbReference>
<dbReference type="SMART" id="SM00912">
    <property type="entry name" value="Haemagg_act"/>
    <property type="match status" value="1"/>
</dbReference>
<dbReference type="InterPro" id="IPR008638">
    <property type="entry name" value="FhaB/CdiA-like_TPS"/>
</dbReference>